<comment type="caution">
    <text evidence="5">The sequence shown here is derived from an EMBL/GenBank/DDBJ whole genome shotgun (WGS) entry which is preliminary data.</text>
</comment>
<dbReference type="PANTHER" id="PTHR45947">
    <property type="entry name" value="SULFOQUINOVOSYL TRANSFERASE SQD2"/>
    <property type="match status" value="1"/>
</dbReference>
<evidence type="ECO:0000313" key="5">
    <source>
        <dbReference type="EMBL" id="PFG27504.1"/>
    </source>
</evidence>
<keyword evidence="6" id="KW-1185">Reference proteome</keyword>
<protein>
    <submittedName>
        <fullName evidence="5">Glycosyltransferase involved in cell wall biosynthesis</fullName>
    </submittedName>
</protein>
<dbReference type="AlphaFoldDB" id="A0A2A9DLN6"/>
<proteinExistence type="predicted"/>
<sequence>MVISHYWYPENGVPQRRWQWLSGLLTDASYRVTAIAPPPHYLRNVSTNKWWNSLRSSRNRGPESGPQGERIVRASFIPVNHSLTSKSLNQLWSALSTVRIAVGQRVRGTMERPDVVVGTVPAIPTAVAAFMVAKIWRAPLVIDLRDAWPELLDTSESWNAATGTTSRRERLLSGLPMRLVKGVVTRALNSVFKAADALIVTSEQHRQDLVARFHAPAHSVVTVRNVFPPATMPETPAAPDHARGEKPGAHLHVLYAGTIGRAQNLSNAVHAAHLAAREGVHITLRMIGAGAAKQEIMKEAGELGVDVEMLGRVTPDQLHEHYAWADTALVHLTDWPPLRKAVPSKTFELMALGMHITGVVAGEAADLIEDLGAGAVVAPESPEDLARTWACLAQDRSLLAVDERAAAWVEDEYAHRGPARFLQLIGDVIGAKGRVRG</sequence>
<feature type="domain" description="Glycosyl transferase family 1" evidence="3">
    <location>
        <begin position="245"/>
        <end position="396"/>
    </location>
</feature>
<evidence type="ECO:0000256" key="2">
    <source>
        <dbReference type="ARBA" id="ARBA00022679"/>
    </source>
</evidence>
<dbReference type="GO" id="GO:1903509">
    <property type="term" value="P:liposaccharide metabolic process"/>
    <property type="evidence" value="ECO:0007669"/>
    <property type="project" value="UniProtKB-ARBA"/>
</dbReference>
<feature type="domain" description="Glycosyltransferase subfamily 4-like N-terminal" evidence="4">
    <location>
        <begin position="15"/>
        <end position="225"/>
    </location>
</feature>
<gene>
    <name evidence="5" type="ORF">ATK06_0565</name>
</gene>
<accession>A0A2A9DLN6</accession>
<evidence type="ECO:0000259" key="4">
    <source>
        <dbReference type="Pfam" id="PF13579"/>
    </source>
</evidence>
<dbReference type="InterPro" id="IPR001296">
    <property type="entry name" value="Glyco_trans_1"/>
</dbReference>
<reference evidence="5 6" key="1">
    <citation type="submission" date="2017-10" db="EMBL/GenBank/DDBJ databases">
        <title>Sequencing the genomes of 1000 actinobacteria strains.</title>
        <authorList>
            <person name="Klenk H.-P."/>
        </authorList>
    </citation>
    <scope>NUCLEOTIDE SEQUENCE [LARGE SCALE GENOMIC DNA]</scope>
    <source>
        <strain evidence="5 6">DSM 20688</strain>
    </source>
</reference>
<dbReference type="Proteomes" id="UP000221653">
    <property type="component" value="Unassembled WGS sequence"/>
</dbReference>
<name>A0A2A9DLN6_9CORY</name>
<evidence type="ECO:0000259" key="3">
    <source>
        <dbReference type="Pfam" id="PF00534"/>
    </source>
</evidence>
<dbReference type="GO" id="GO:1901137">
    <property type="term" value="P:carbohydrate derivative biosynthetic process"/>
    <property type="evidence" value="ECO:0007669"/>
    <property type="project" value="UniProtKB-ARBA"/>
</dbReference>
<keyword evidence="2 5" id="KW-0808">Transferase</keyword>
<evidence type="ECO:0000256" key="1">
    <source>
        <dbReference type="ARBA" id="ARBA00022676"/>
    </source>
</evidence>
<dbReference type="SUPFAM" id="SSF53756">
    <property type="entry name" value="UDP-Glycosyltransferase/glycogen phosphorylase"/>
    <property type="match status" value="1"/>
</dbReference>
<dbReference type="Pfam" id="PF00534">
    <property type="entry name" value="Glycos_transf_1"/>
    <property type="match status" value="1"/>
</dbReference>
<dbReference type="EMBL" id="PDJF01000001">
    <property type="protein sequence ID" value="PFG27504.1"/>
    <property type="molecule type" value="Genomic_DNA"/>
</dbReference>
<dbReference type="InterPro" id="IPR050194">
    <property type="entry name" value="Glycosyltransferase_grp1"/>
</dbReference>
<evidence type="ECO:0000313" key="6">
    <source>
        <dbReference type="Proteomes" id="UP000221653"/>
    </source>
</evidence>
<dbReference type="Pfam" id="PF13579">
    <property type="entry name" value="Glyco_trans_4_4"/>
    <property type="match status" value="1"/>
</dbReference>
<organism evidence="5 6">
    <name type="scientific">Corynebacterium renale</name>
    <dbReference type="NCBI Taxonomy" id="1724"/>
    <lineage>
        <taxon>Bacteria</taxon>
        <taxon>Bacillati</taxon>
        <taxon>Actinomycetota</taxon>
        <taxon>Actinomycetes</taxon>
        <taxon>Mycobacteriales</taxon>
        <taxon>Corynebacteriaceae</taxon>
        <taxon>Corynebacterium</taxon>
    </lineage>
</organism>
<dbReference type="InterPro" id="IPR028098">
    <property type="entry name" value="Glyco_trans_4-like_N"/>
</dbReference>
<dbReference type="GO" id="GO:0016758">
    <property type="term" value="F:hexosyltransferase activity"/>
    <property type="evidence" value="ECO:0007669"/>
    <property type="project" value="TreeGrafter"/>
</dbReference>
<dbReference type="STRING" id="1724.GCA_001044175_01438"/>
<dbReference type="Gene3D" id="3.40.50.2000">
    <property type="entry name" value="Glycogen Phosphorylase B"/>
    <property type="match status" value="2"/>
</dbReference>
<dbReference type="PANTHER" id="PTHR45947:SF3">
    <property type="entry name" value="SULFOQUINOVOSYL TRANSFERASE SQD2"/>
    <property type="match status" value="1"/>
</dbReference>
<keyword evidence="1" id="KW-0328">Glycosyltransferase</keyword>
<dbReference type="CDD" id="cd03794">
    <property type="entry name" value="GT4_WbuB-like"/>
    <property type="match status" value="1"/>
</dbReference>